<reference evidence="1 2" key="1">
    <citation type="submission" date="2015-08" db="EMBL/GenBank/DDBJ databases">
        <title>Emmonsia species relationships and genome sequence.</title>
        <authorList>
            <person name="Cuomo C.A."/>
            <person name="Schwartz I.S."/>
            <person name="Kenyon C."/>
            <person name="De Hoog G.S."/>
            <person name="Govender N.P."/>
            <person name="Botha A."/>
            <person name="Moreno L."/>
            <person name="De Vries M."/>
            <person name="Munoz J.F."/>
            <person name="Stielow J.B."/>
        </authorList>
    </citation>
    <scope>NUCLEOTIDE SEQUENCE [LARGE SCALE GENOMIC DNA]</scope>
    <source>
        <strain evidence="1 2">EI222</strain>
    </source>
</reference>
<dbReference type="VEuPathDB" id="FungiDB:ACJ73_08045"/>
<evidence type="ECO:0000313" key="1">
    <source>
        <dbReference type="EMBL" id="OJD20621.1"/>
    </source>
</evidence>
<name>A0A1J9QZ90_9EURO</name>
<dbReference type="Proteomes" id="UP000242791">
    <property type="component" value="Unassembled WGS sequence"/>
</dbReference>
<dbReference type="EMBL" id="LGTZ01001783">
    <property type="protein sequence ID" value="OJD20621.1"/>
    <property type="molecule type" value="Genomic_DNA"/>
</dbReference>
<proteinExistence type="predicted"/>
<organism evidence="1 2">
    <name type="scientific">Blastomyces percursus</name>
    <dbReference type="NCBI Taxonomy" id="1658174"/>
    <lineage>
        <taxon>Eukaryota</taxon>
        <taxon>Fungi</taxon>
        <taxon>Dikarya</taxon>
        <taxon>Ascomycota</taxon>
        <taxon>Pezizomycotina</taxon>
        <taxon>Eurotiomycetes</taxon>
        <taxon>Eurotiomycetidae</taxon>
        <taxon>Onygenales</taxon>
        <taxon>Ajellomycetaceae</taxon>
        <taxon>Blastomyces</taxon>
    </lineage>
</organism>
<accession>A0A1J9QZ90</accession>
<comment type="caution">
    <text evidence="1">The sequence shown here is derived from an EMBL/GenBank/DDBJ whole genome shotgun (WGS) entry which is preliminary data.</text>
</comment>
<evidence type="ECO:0000313" key="2">
    <source>
        <dbReference type="Proteomes" id="UP000242791"/>
    </source>
</evidence>
<protein>
    <submittedName>
        <fullName evidence="1">Uncharacterized protein</fullName>
    </submittedName>
</protein>
<feature type="non-terminal residue" evidence="1">
    <location>
        <position position="1"/>
    </location>
</feature>
<keyword evidence="2" id="KW-1185">Reference proteome</keyword>
<dbReference type="AlphaFoldDB" id="A0A1J9QZ90"/>
<gene>
    <name evidence="1" type="ORF">ACJ73_08045</name>
</gene>
<sequence length="99" mass="10819">LGSLGVYNGYEYKCTMCARVKMGYGIIAEWSIRGVNDVNVFSDPTQTGLIIYAILHPTTSARCVQRSKILIMQTSSKSTMNASTTVAQNTTRSSIMTTI</sequence>